<dbReference type="EMBL" id="JSVA01000001">
    <property type="protein sequence ID" value="KOF04606.1"/>
    <property type="molecule type" value="Genomic_DNA"/>
</dbReference>
<accession>A0A0L8AQV3</accession>
<feature type="transmembrane region" description="Helical" evidence="1">
    <location>
        <begin position="110"/>
        <end position="130"/>
    </location>
</feature>
<keyword evidence="1" id="KW-0812">Transmembrane</keyword>
<feature type="transmembrane region" description="Helical" evidence="1">
    <location>
        <begin position="14"/>
        <end position="35"/>
    </location>
</feature>
<feature type="transmembrane region" description="Helical" evidence="1">
    <location>
        <begin position="55"/>
        <end position="72"/>
    </location>
</feature>
<evidence type="ECO:0000313" key="2">
    <source>
        <dbReference type="EMBL" id="KOF04606.1"/>
    </source>
</evidence>
<dbReference type="PATRIC" id="fig|1566026.4.peg.139"/>
<reference evidence="3" key="1">
    <citation type="submission" date="2014-11" db="EMBL/GenBank/DDBJ databases">
        <title>Genome sequencing of Roseivirga sp. D-25.</title>
        <authorList>
            <person name="Selvaratnam C."/>
            <person name="Thevarajoo S."/>
            <person name="Goh K.M."/>
            <person name="Eee R."/>
            <person name="Chan K.-G."/>
            <person name="Chong C.S."/>
        </authorList>
    </citation>
    <scope>NUCLEOTIDE SEQUENCE [LARGE SCALE GENOMIC DNA]</scope>
    <source>
        <strain evidence="3">D-25</strain>
    </source>
</reference>
<dbReference type="Proteomes" id="UP000036908">
    <property type="component" value="Unassembled WGS sequence"/>
</dbReference>
<evidence type="ECO:0000313" key="3">
    <source>
        <dbReference type="Proteomes" id="UP000036908"/>
    </source>
</evidence>
<feature type="transmembrane region" description="Helical" evidence="1">
    <location>
        <begin position="79"/>
        <end position="98"/>
    </location>
</feature>
<evidence type="ECO:0000256" key="1">
    <source>
        <dbReference type="SAM" id="Phobius"/>
    </source>
</evidence>
<name>A0A0L8AQV3_9BACT</name>
<sequence length="139" mass="15922">MKTMKTQQTLFPNWMRGFLLIACVYNIFWGIFIAWFPESFYHWVTESQNTTPEILIWQGRAVLVLGFVYFATALHPGRLWYLALVGALTKIGGAIWFYTVILEGKVGDQGLFHLIMNDGIWIPFLIAIALKGKAYKASK</sequence>
<comment type="caution">
    <text evidence="2">The sequence shown here is derived from an EMBL/GenBank/DDBJ whole genome shotgun (WGS) entry which is preliminary data.</text>
</comment>
<proteinExistence type="predicted"/>
<protein>
    <recommendedName>
        <fullName evidence="4">Alkyl hydroperoxide reductase</fullName>
    </recommendedName>
</protein>
<dbReference type="AlphaFoldDB" id="A0A0L8AQV3"/>
<keyword evidence="1" id="KW-0472">Membrane</keyword>
<organism evidence="2 3">
    <name type="scientific">Roseivirga seohaensis subsp. aquiponti</name>
    <dbReference type="NCBI Taxonomy" id="1566026"/>
    <lineage>
        <taxon>Bacteria</taxon>
        <taxon>Pseudomonadati</taxon>
        <taxon>Bacteroidota</taxon>
        <taxon>Cytophagia</taxon>
        <taxon>Cytophagales</taxon>
        <taxon>Roseivirgaceae</taxon>
        <taxon>Roseivirga</taxon>
    </lineage>
</organism>
<keyword evidence="1" id="KW-1133">Transmembrane helix</keyword>
<evidence type="ECO:0008006" key="4">
    <source>
        <dbReference type="Google" id="ProtNLM"/>
    </source>
</evidence>
<gene>
    <name evidence="2" type="ORF">OB69_00665</name>
</gene>
<keyword evidence="3" id="KW-1185">Reference proteome</keyword>